<feature type="chain" id="PRO_5039260684" evidence="1">
    <location>
        <begin position="16"/>
        <end position="285"/>
    </location>
</feature>
<keyword evidence="3" id="KW-1185">Reference proteome</keyword>
<keyword evidence="2" id="KW-0449">Lipoprotein</keyword>
<sequence length="285" mass="30899">MVASVALLLSAPAVAGCAPEAEVPVAKAASFVSAATPSPSPTARKPVLVPKGVTAGYVVFDRELRKVTVYRNVHKRFRSASVVKLLIAIDHLEDVAKPDLALLQPMLRVSDDNAATALWRRGGQGKIILRMAKRIGLTDTSPPPADKPGFWGYTAISALDIAKVYRYILEKADPKVRTTILTQLRKADQCGSDGFDQYFGIPRAVPKPWAIKQGWSGYGSVPPSKCVRARTSSADVDFTNPVLHTTGVLGNRYILVLLTTQTTPWHDATKKITKLTKDIYRAAVP</sequence>
<keyword evidence="1" id="KW-0732">Signal</keyword>
<evidence type="ECO:0000313" key="2">
    <source>
        <dbReference type="EMBL" id="GES09851.1"/>
    </source>
</evidence>
<proteinExistence type="predicted"/>
<organism evidence="2 3">
    <name type="scientific">Acrocarpospora macrocephala</name>
    <dbReference type="NCBI Taxonomy" id="150177"/>
    <lineage>
        <taxon>Bacteria</taxon>
        <taxon>Bacillati</taxon>
        <taxon>Actinomycetota</taxon>
        <taxon>Actinomycetes</taxon>
        <taxon>Streptosporangiales</taxon>
        <taxon>Streptosporangiaceae</taxon>
        <taxon>Acrocarpospora</taxon>
    </lineage>
</organism>
<dbReference type="InterPro" id="IPR012338">
    <property type="entry name" value="Beta-lactam/transpept-like"/>
</dbReference>
<name>A0A5M3WRD1_9ACTN</name>
<dbReference type="EMBL" id="BLAE01000017">
    <property type="protein sequence ID" value="GES09851.1"/>
    <property type="molecule type" value="Genomic_DNA"/>
</dbReference>
<comment type="caution">
    <text evidence="2">The sequence shown here is derived from an EMBL/GenBank/DDBJ whole genome shotgun (WGS) entry which is preliminary data.</text>
</comment>
<gene>
    <name evidence="2" type="ORF">Amac_034470</name>
</gene>
<dbReference type="AlphaFoldDB" id="A0A5M3WRD1"/>
<accession>A0A5M3WRD1</accession>
<dbReference type="OrthoDB" id="4981298at2"/>
<dbReference type="Proteomes" id="UP000331127">
    <property type="component" value="Unassembled WGS sequence"/>
</dbReference>
<evidence type="ECO:0000256" key="1">
    <source>
        <dbReference type="SAM" id="SignalP"/>
    </source>
</evidence>
<feature type="signal peptide" evidence="1">
    <location>
        <begin position="1"/>
        <end position="15"/>
    </location>
</feature>
<dbReference type="SUPFAM" id="SSF56601">
    <property type="entry name" value="beta-lactamase/transpeptidase-like"/>
    <property type="match status" value="1"/>
</dbReference>
<dbReference type="Gene3D" id="3.40.710.10">
    <property type="entry name" value="DD-peptidase/beta-lactamase superfamily"/>
    <property type="match status" value="1"/>
</dbReference>
<evidence type="ECO:0000313" key="3">
    <source>
        <dbReference type="Proteomes" id="UP000331127"/>
    </source>
</evidence>
<reference evidence="2 3" key="1">
    <citation type="submission" date="2019-10" db="EMBL/GenBank/DDBJ databases">
        <title>Whole genome shotgun sequence of Acrocarpospora macrocephala NBRC 16266.</title>
        <authorList>
            <person name="Ichikawa N."/>
            <person name="Kimura A."/>
            <person name="Kitahashi Y."/>
            <person name="Komaki H."/>
            <person name="Oguchi A."/>
        </authorList>
    </citation>
    <scope>NUCLEOTIDE SEQUENCE [LARGE SCALE GENOMIC DNA]</scope>
    <source>
        <strain evidence="2 3">NBRC 16266</strain>
    </source>
</reference>
<protein>
    <submittedName>
        <fullName evidence="2">Lipoprotein</fullName>
    </submittedName>
</protein>